<comment type="similarity">
    <text evidence="1">Belongs to the trichodiene synthase family.</text>
</comment>
<dbReference type="InterPro" id="IPR024652">
    <property type="entry name" value="Trichodiene_synth"/>
</dbReference>
<dbReference type="AlphaFoldDB" id="A0AAD7TGE2"/>
<keyword evidence="2" id="KW-0456">Lyase</keyword>
<protein>
    <recommendedName>
        <fullName evidence="5">Terpenoid synthase</fullName>
    </recommendedName>
</protein>
<reference evidence="3" key="1">
    <citation type="submission" date="2022-11" db="EMBL/GenBank/DDBJ databases">
        <title>Genome Sequence of Cubamyces cubensis.</title>
        <authorList>
            <person name="Buettner E."/>
        </authorList>
    </citation>
    <scope>NUCLEOTIDE SEQUENCE</scope>
    <source>
        <strain evidence="3">MPL-01</strain>
    </source>
</reference>
<dbReference type="InterPro" id="IPR008949">
    <property type="entry name" value="Isoprenoid_synthase_dom_sf"/>
</dbReference>
<dbReference type="Proteomes" id="UP001215151">
    <property type="component" value="Unassembled WGS sequence"/>
</dbReference>
<evidence type="ECO:0000313" key="3">
    <source>
        <dbReference type="EMBL" id="KAJ8456493.1"/>
    </source>
</evidence>
<evidence type="ECO:0000313" key="4">
    <source>
        <dbReference type="Proteomes" id="UP001215151"/>
    </source>
</evidence>
<sequence length="294" mass="33502">MNYHAPDTQVNDKLRSEVAAQILSWNHVLGPAFVQDTIDTSCTMAESAYGHTSYDHQFLIATYTTFLAYIEDLGEHNVEALGKVVRWCVTREDLQDPILEGMLLQFRDMYNYYPRFGAEAINTSTLGAMLGMHIECVSKDMVIAPRATMYPGFLRLRTGAGIGFALFNFVKDWRDPADSYYLQLIPAMEQYINAVNDILSFYKETLQGDTNTYIHFRAAAEQNEVLAVLRDLVEETLENIHNIEALTAEDPQLAHICRSHLMGYVEFHLRAKRYRLHELQLGSHDLDTVAHAQS</sequence>
<accession>A0AAD7TGE2</accession>
<organism evidence="3 4">
    <name type="scientific">Trametes cubensis</name>
    <dbReference type="NCBI Taxonomy" id="1111947"/>
    <lineage>
        <taxon>Eukaryota</taxon>
        <taxon>Fungi</taxon>
        <taxon>Dikarya</taxon>
        <taxon>Basidiomycota</taxon>
        <taxon>Agaricomycotina</taxon>
        <taxon>Agaricomycetes</taxon>
        <taxon>Polyporales</taxon>
        <taxon>Polyporaceae</taxon>
        <taxon>Trametes</taxon>
    </lineage>
</organism>
<gene>
    <name evidence="3" type="ORF">ONZ51_g12093</name>
</gene>
<dbReference type="Gene3D" id="1.10.600.10">
    <property type="entry name" value="Farnesyl Diphosphate Synthase"/>
    <property type="match status" value="1"/>
</dbReference>
<evidence type="ECO:0000256" key="2">
    <source>
        <dbReference type="ARBA" id="ARBA00023239"/>
    </source>
</evidence>
<name>A0AAD7TGE2_9APHY</name>
<dbReference type="SUPFAM" id="SSF48576">
    <property type="entry name" value="Terpenoid synthases"/>
    <property type="match status" value="1"/>
</dbReference>
<dbReference type="EMBL" id="JAPEVG010000671">
    <property type="protein sequence ID" value="KAJ8456493.1"/>
    <property type="molecule type" value="Genomic_DNA"/>
</dbReference>
<proteinExistence type="inferred from homology"/>
<evidence type="ECO:0008006" key="5">
    <source>
        <dbReference type="Google" id="ProtNLM"/>
    </source>
</evidence>
<dbReference type="GO" id="GO:0016838">
    <property type="term" value="F:carbon-oxygen lyase activity, acting on phosphates"/>
    <property type="evidence" value="ECO:0007669"/>
    <property type="project" value="InterPro"/>
</dbReference>
<dbReference type="Pfam" id="PF06330">
    <property type="entry name" value="TRI5"/>
    <property type="match status" value="1"/>
</dbReference>
<comment type="caution">
    <text evidence="3">The sequence shown here is derived from an EMBL/GenBank/DDBJ whole genome shotgun (WGS) entry which is preliminary data.</text>
</comment>
<keyword evidence="4" id="KW-1185">Reference proteome</keyword>
<evidence type="ECO:0000256" key="1">
    <source>
        <dbReference type="ARBA" id="ARBA00007946"/>
    </source>
</evidence>